<dbReference type="STRING" id="1801992.A2Y98_02765"/>
<dbReference type="Pfam" id="PF02911">
    <property type="entry name" value="Formyl_trans_C"/>
    <property type="match status" value="1"/>
</dbReference>
<dbReference type="InterPro" id="IPR005793">
    <property type="entry name" value="Formyl_trans_C"/>
</dbReference>
<reference evidence="11 12" key="1">
    <citation type="journal article" date="2016" name="Nat. Commun.">
        <title>Thousands of microbial genomes shed light on interconnected biogeochemical processes in an aquifer system.</title>
        <authorList>
            <person name="Anantharaman K."/>
            <person name="Brown C.T."/>
            <person name="Hug L.A."/>
            <person name="Sharon I."/>
            <person name="Castelle C.J."/>
            <person name="Probst A.J."/>
            <person name="Thomas B.C."/>
            <person name="Singh A."/>
            <person name="Wilkins M.J."/>
            <person name="Karaoz U."/>
            <person name="Brodie E.L."/>
            <person name="Williams K.H."/>
            <person name="Hubbard S.S."/>
            <person name="Banfield J.F."/>
        </authorList>
    </citation>
    <scope>NUCLEOTIDE SEQUENCE [LARGE SCALE GENOMIC DNA]</scope>
</reference>
<feature type="domain" description="Formyl transferase N-terminal" evidence="9">
    <location>
        <begin position="3"/>
        <end position="172"/>
    </location>
</feature>
<dbReference type="InterPro" id="IPR037022">
    <property type="entry name" value="Formyl_trans_C_sf"/>
</dbReference>
<dbReference type="CDD" id="cd08646">
    <property type="entry name" value="FMT_core_Met-tRNA-FMT_N"/>
    <property type="match status" value="1"/>
</dbReference>
<dbReference type="AlphaFoldDB" id="A0A1G2F9N5"/>
<dbReference type="EC" id="2.1.2.9" evidence="3 8"/>
<feature type="binding site" evidence="8">
    <location>
        <begin position="102"/>
        <end position="105"/>
    </location>
    <ligand>
        <name>(6S)-5,6,7,8-tetrahydrofolate</name>
        <dbReference type="ChEBI" id="CHEBI:57453"/>
    </ligand>
</feature>
<organism evidence="11 12">
    <name type="scientific">Candidatus Portnoybacteria bacterium RBG_19FT_COMBO_36_7</name>
    <dbReference type="NCBI Taxonomy" id="1801992"/>
    <lineage>
        <taxon>Bacteria</taxon>
        <taxon>Candidatus Portnoyibacteriota</taxon>
    </lineage>
</organism>
<proteinExistence type="inferred from homology"/>
<evidence type="ECO:0000256" key="5">
    <source>
        <dbReference type="ARBA" id="ARBA00022679"/>
    </source>
</evidence>
<gene>
    <name evidence="8" type="primary">fmt</name>
    <name evidence="11" type="ORF">A2Y98_02765</name>
</gene>
<dbReference type="NCBIfam" id="TIGR00460">
    <property type="entry name" value="fmt"/>
    <property type="match status" value="1"/>
</dbReference>
<comment type="function">
    <text evidence="1 8">Attaches a formyl group to the free amino group of methionyl-tRNA(fMet). The formyl group appears to play a dual role in the initiator identity of N-formylmethionyl-tRNA by promoting its recognition by IF2 and preventing the misappropriation of this tRNA by the elongation apparatus.</text>
</comment>
<keyword evidence="6 8" id="KW-0648">Protein biosynthesis</keyword>
<dbReference type="InterPro" id="IPR011034">
    <property type="entry name" value="Formyl_transferase-like_C_sf"/>
</dbReference>
<dbReference type="HAMAP" id="MF_00182">
    <property type="entry name" value="Formyl_trans"/>
    <property type="match status" value="1"/>
</dbReference>
<dbReference type="SUPFAM" id="SSF53328">
    <property type="entry name" value="Formyltransferase"/>
    <property type="match status" value="1"/>
</dbReference>
<comment type="caution">
    <text evidence="11">The sequence shown here is derived from an EMBL/GenBank/DDBJ whole genome shotgun (WGS) entry which is preliminary data.</text>
</comment>
<evidence type="ECO:0000259" key="10">
    <source>
        <dbReference type="Pfam" id="PF02911"/>
    </source>
</evidence>
<dbReference type="GO" id="GO:0004479">
    <property type="term" value="F:methionyl-tRNA formyltransferase activity"/>
    <property type="evidence" value="ECO:0007669"/>
    <property type="project" value="UniProtKB-UniRule"/>
</dbReference>
<evidence type="ECO:0000256" key="6">
    <source>
        <dbReference type="ARBA" id="ARBA00022917"/>
    </source>
</evidence>
<sequence length="319" mass="35374">MGTPEFSVPILETLCQSDFKPRAVITAPDKPAGRGQQLSSPPVKIIAQNYKIPVCQPKTKEELAKQTLGFKPDIILVAAYGKILPKEILDTPKYGSINVHPSLLPKYRGPSPVQFAILNGEKETGVSIMLMNEKMDEGSILGQEFIEIEKDETARSLEEKLSKIASKLLIKTLNYWIVINEMPKSAKNLVLPQQQDNSKATYTKILTKQDGKIFWDKSAKELERQIRAFYPWPGSFTVLKTSADGQNKFSNLKILEAADSDLKTEKELGEVFLADSQELTVQTGQGCLIIKNLQTEGGKPMSAADFLNGHPEIIGMILQ</sequence>
<dbReference type="GO" id="GO:0005829">
    <property type="term" value="C:cytosol"/>
    <property type="evidence" value="ECO:0007669"/>
    <property type="project" value="TreeGrafter"/>
</dbReference>
<dbReference type="InterPro" id="IPR044135">
    <property type="entry name" value="Met-tRNA-FMT_C"/>
</dbReference>
<feature type="domain" description="Formyl transferase C-terminal" evidence="10">
    <location>
        <begin position="206"/>
        <end position="310"/>
    </location>
</feature>
<evidence type="ECO:0000313" key="12">
    <source>
        <dbReference type="Proteomes" id="UP000179099"/>
    </source>
</evidence>
<evidence type="ECO:0000256" key="4">
    <source>
        <dbReference type="ARBA" id="ARBA00016014"/>
    </source>
</evidence>
<evidence type="ECO:0000256" key="2">
    <source>
        <dbReference type="ARBA" id="ARBA00010699"/>
    </source>
</evidence>
<dbReference type="Gene3D" id="3.40.50.170">
    <property type="entry name" value="Formyl transferase, N-terminal domain"/>
    <property type="match status" value="1"/>
</dbReference>
<dbReference type="Gene3D" id="3.10.25.10">
    <property type="entry name" value="Formyl transferase, C-terminal domain"/>
    <property type="match status" value="1"/>
</dbReference>
<evidence type="ECO:0000256" key="1">
    <source>
        <dbReference type="ARBA" id="ARBA00002606"/>
    </source>
</evidence>
<name>A0A1G2F9N5_9BACT</name>
<protein>
    <recommendedName>
        <fullName evidence="4 8">Methionyl-tRNA formyltransferase</fullName>
        <ecNumber evidence="3 8">2.1.2.9</ecNumber>
    </recommendedName>
</protein>
<dbReference type="SUPFAM" id="SSF50486">
    <property type="entry name" value="FMT C-terminal domain-like"/>
    <property type="match status" value="1"/>
</dbReference>
<evidence type="ECO:0000256" key="3">
    <source>
        <dbReference type="ARBA" id="ARBA00012261"/>
    </source>
</evidence>
<dbReference type="PANTHER" id="PTHR11138:SF5">
    <property type="entry name" value="METHIONYL-TRNA FORMYLTRANSFERASE, MITOCHONDRIAL"/>
    <property type="match status" value="1"/>
</dbReference>
<evidence type="ECO:0000256" key="8">
    <source>
        <dbReference type="HAMAP-Rule" id="MF_00182"/>
    </source>
</evidence>
<comment type="catalytic activity">
    <reaction evidence="7 8">
        <text>L-methionyl-tRNA(fMet) + (6R)-10-formyltetrahydrofolate = N-formyl-L-methionyl-tRNA(fMet) + (6S)-5,6,7,8-tetrahydrofolate + H(+)</text>
        <dbReference type="Rhea" id="RHEA:24380"/>
        <dbReference type="Rhea" id="RHEA-COMP:9952"/>
        <dbReference type="Rhea" id="RHEA-COMP:9953"/>
        <dbReference type="ChEBI" id="CHEBI:15378"/>
        <dbReference type="ChEBI" id="CHEBI:57453"/>
        <dbReference type="ChEBI" id="CHEBI:78530"/>
        <dbReference type="ChEBI" id="CHEBI:78844"/>
        <dbReference type="ChEBI" id="CHEBI:195366"/>
        <dbReference type="EC" id="2.1.2.9"/>
    </reaction>
</comment>
<dbReference type="InterPro" id="IPR041711">
    <property type="entry name" value="Met-tRNA-FMT_N"/>
</dbReference>
<dbReference type="Pfam" id="PF00551">
    <property type="entry name" value="Formyl_trans_N"/>
    <property type="match status" value="1"/>
</dbReference>
<comment type="similarity">
    <text evidence="2 8">Belongs to the Fmt family.</text>
</comment>
<keyword evidence="5 8" id="KW-0808">Transferase</keyword>
<dbReference type="InterPro" id="IPR001555">
    <property type="entry name" value="GART_AS"/>
</dbReference>
<evidence type="ECO:0000313" key="11">
    <source>
        <dbReference type="EMBL" id="OGZ34713.1"/>
    </source>
</evidence>
<dbReference type="InterPro" id="IPR002376">
    <property type="entry name" value="Formyl_transf_N"/>
</dbReference>
<dbReference type="InterPro" id="IPR036477">
    <property type="entry name" value="Formyl_transf_N_sf"/>
</dbReference>
<dbReference type="InterPro" id="IPR005794">
    <property type="entry name" value="Fmt"/>
</dbReference>
<dbReference type="EMBL" id="MHMW01000002">
    <property type="protein sequence ID" value="OGZ34713.1"/>
    <property type="molecule type" value="Genomic_DNA"/>
</dbReference>
<accession>A0A1G2F9N5</accession>
<dbReference type="PROSITE" id="PS00373">
    <property type="entry name" value="GART"/>
    <property type="match status" value="1"/>
</dbReference>
<evidence type="ECO:0000259" key="9">
    <source>
        <dbReference type="Pfam" id="PF00551"/>
    </source>
</evidence>
<evidence type="ECO:0000256" key="7">
    <source>
        <dbReference type="ARBA" id="ARBA00048558"/>
    </source>
</evidence>
<dbReference type="PANTHER" id="PTHR11138">
    <property type="entry name" value="METHIONYL-TRNA FORMYLTRANSFERASE"/>
    <property type="match status" value="1"/>
</dbReference>
<dbReference type="Proteomes" id="UP000179099">
    <property type="component" value="Unassembled WGS sequence"/>
</dbReference>
<dbReference type="CDD" id="cd08704">
    <property type="entry name" value="Met_tRNA_FMT_C"/>
    <property type="match status" value="1"/>
</dbReference>